<reference evidence="1 2" key="1">
    <citation type="submission" date="2014-03" db="EMBL/GenBank/DDBJ databases">
        <title>Bradyrhizobium valentinum sp. nov., isolated from effective nodules of Lupinus mariae-josephae, a lupine endemic of basic-lime soils in Eastern Spain.</title>
        <authorList>
            <person name="Duran D."/>
            <person name="Rey L."/>
            <person name="Navarro A."/>
            <person name="Busquets A."/>
            <person name="Imperial J."/>
            <person name="Ruiz-Argueso T."/>
        </authorList>
    </citation>
    <scope>NUCLEOTIDE SEQUENCE [LARGE SCALE GENOMIC DNA]</scope>
    <source>
        <strain evidence="1 2">Ro19</strain>
    </source>
</reference>
<accession>A0A0R3NH24</accession>
<sequence>MQQTAFELLSRPQPFLGGTAANYADYIVFGAFQWARVVSPFKLLMEDDPVYAWRERLLDAFDGLARNSPSYHG</sequence>
<keyword evidence="2" id="KW-1185">Reference proteome</keyword>
<organism evidence="1 2">
    <name type="scientific">Bradyrhizobium retamae</name>
    <dbReference type="NCBI Taxonomy" id="1300035"/>
    <lineage>
        <taxon>Bacteria</taxon>
        <taxon>Pseudomonadati</taxon>
        <taxon>Pseudomonadota</taxon>
        <taxon>Alphaproteobacteria</taxon>
        <taxon>Hyphomicrobiales</taxon>
        <taxon>Nitrobacteraceae</taxon>
        <taxon>Bradyrhizobium</taxon>
    </lineage>
</organism>
<dbReference type="Proteomes" id="UP000052023">
    <property type="component" value="Unassembled WGS sequence"/>
</dbReference>
<dbReference type="AlphaFoldDB" id="A0A0R3NH24"/>
<gene>
    <name evidence="1" type="ORF">CQ13_17350</name>
</gene>
<dbReference type="InterPro" id="IPR036282">
    <property type="entry name" value="Glutathione-S-Trfase_C_sf"/>
</dbReference>
<comment type="caution">
    <text evidence="1">The sequence shown here is derived from an EMBL/GenBank/DDBJ whole genome shotgun (WGS) entry which is preliminary data.</text>
</comment>
<proteinExistence type="predicted"/>
<evidence type="ECO:0000313" key="2">
    <source>
        <dbReference type="Proteomes" id="UP000052023"/>
    </source>
</evidence>
<evidence type="ECO:0000313" key="1">
    <source>
        <dbReference type="EMBL" id="KRR29280.1"/>
    </source>
</evidence>
<name>A0A0R3NH24_9BRAD</name>
<dbReference type="EMBL" id="LLYA01000035">
    <property type="protein sequence ID" value="KRR29280.1"/>
    <property type="molecule type" value="Genomic_DNA"/>
</dbReference>
<dbReference type="Gene3D" id="1.20.1050.10">
    <property type="match status" value="1"/>
</dbReference>
<dbReference type="SUPFAM" id="SSF47616">
    <property type="entry name" value="GST C-terminal domain-like"/>
    <property type="match status" value="1"/>
</dbReference>
<protein>
    <submittedName>
        <fullName evidence="1">Uncharacterized protein</fullName>
    </submittedName>
</protein>